<sequence length="110" mass="12967">MFRLFEKINSREEQEQLIFKLSDSIEVTLQPEDSPYYSRLYLLKNGAAIANASISYEDMQKIRNYYNQTQHTQHTNETFLTKLAQLKLDNFIHILNEQKAEARDNLGYSS</sequence>
<proteinExistence type="predicted"/>
<gene>
    <name evidence="1" type="ORF">clem_13960</name>
</gene>
<evidence type="ECO:0000313" key="1">
    <source>
        <dbReference type="EMBL" id="ASQ47318.1"/>
    </source>
</evidence>
<dbReference type="AlphaFoldDB" id="A0A222P648"/>
<dbReference type="OrthoDB" id="9965643at2"/>
<keyword evidence="2" id="KW-1185">Reference proteome</keyword>
<accession>A0A222P648</accession>
<protein>
    <submittedName>
        <fullName evidence="1">Uncharacterized protein</fullName>
    </submittedName>
</protein>
<reference evidence="1 2" key="1">
    <citation type="submission" date="2016-07" db="EMBL/GenBank/DDBJ databases">
        <authorList>
            <person name="Hassler H."/>
        </authorList>
    </citation>
    <scope>NUCLEOTIDE SEQUENCE [LARGE SCALE GENOMIC DNA]</scope>
    <source>
        <strain evidence="1 2">CDC-D5610</strain>
    </source>
</reference>
<organism evidence="1 2">
    <name type="scientific">Legionella clemsonensis</name>
    <dbReference type="NCBI Taxonomy" id="1867846"/>
    <lineage>
        <taxon>Bacteria</taxon>
        <taxon>Pseudomonadati</taxon>
        <taxon>Pseudomonadota</taxon>
        <taxon>Gammaproteobacteria</taxon>
        <taxon>Legionellales</taxon>
        <taxon>Legionellaceae</taxon>
        <taxon>Legionella</taxon>
    </lineage>
</organism>
<dbReference type="KEGG" id="lcd:clem_13960"/>
<dbReference type="EMBL" id="CP016397">
    <property type="protein sequence ID" value="ASQ47318.1"/>
    <property type="molecule type" value="Genomic_DNA"/>
</dbReference>
<evidence type="ECO:0000313" key="2">
    <source>
        <dbReference type="Proteomes" id="UP000201728"/>
    </source>
</evidence>
<dbReference type="RefSeq" id="WP_094092068.1">
    <property type="nucleotide sequence ID" value="NZ_CP016397.1"/>
</dbReference>
<name>A0A222P648_9GAMM</name>
<dbReference type="Proteomes" id="UP000201728">
    <property type="component" value="Chromosome"/>
</dbReference>